<dbReference type="Gene3D" id="3.90.1150.170">
    <property type="match status" value="2"/>
</dbReference>
<dbReference type="Proteomes" id="UP000006967">
    <property type="component" value="Unassembled WGS sequence"/>
</dbReference>
<dbReference type="InterPro" id="IPR015424">
    <property type="entry name" value="PyrdxlP-dep_Trfase"/>
</dbReference>
<dbReference type="Pfam" id="PF00282">
    <property type="entry name" value="Pyridoxal_deC"/>
    <property type="match status" value="1"/>
</dbReference>
<keyword evidence="3" id="KW-0210">Decarboxylase</keyword>
<dbReference type="GO" id="GO:0030170">
    <property type="term" value="F:pyridoxal phosphate binding"/>
    <property type="evidence" value="ECO:0007669"/>
    <property type="project" value="InterPro"/>
</dbReference>
<evidence type="ECO:0000313" key="8">
    <source>
        <dbReference type="EMBL" id="EJR60973.1"/>
    </source>
</evidence>
<evidence type="ECO:0000256" key="1">
    <source>
        <dbReference type="ARBA" id="ARBA00001933"/>
    </source>
</evidence>
<dbReference type="PANTHER" id="PTHR45677:SF8">
    <property type="entry name" value="CYSTEINE SULFINIC ACID DECARBOXYLASE"/>
    <property type="match status" value="1"/>
</dbReference>
<evidence type="ECO:0000256" key="6">
    <source>
        <dbReference type="PIRSR" id="PIRSR602129-50"/>
    </source>
</evidence>
<sequence length="547" mass="62509">MQKKSMINKETEFLHPQEDNLEALLNKTIFLQKALHNKNHLNPKFASNSFLYKEEIKQMKLPERGLNSEEVLQSLVEMFEGSIRPHSPYALFNMVPSPLLDTIAATTMTQLYNSNSIMDAFGGKTILFEQRIARALGRLVGWEQSHGISCNGGKLTLFYAIKSAISKIAPESRCEGIPKNLVILTNEGAHFSLEHVCSLLGLGSNQCIRIKSKEDWRMDIDHLREVIQDQFDKGKRIAAIICCGGTTINFVCDNTNEVYQCVESIFQETEQEYFPYFHLDSVIGWLWFSFMGLSETEWEQCIQNPNIRFKIQQVLEKMGGVSRFDSFGVDMHKDGLCPYSTSLFISKTDECFNYLNQGFDIHGEKEYKFGDARAYRYTIENSRPSTGIAAAWVVMNRLGRKGFQEYLVRLHALGLSFKHHLNKLPGVSVINNDSLGWEIVFTITFGKIIARMPEYTPNEIASMFIQYCWSENLKGKEIPLISIVPEFKVTPEHKNIMAFLLYPMSLFAEEKTEEIIDKLAVCINKFEKGVISGEIDMKHCVLETPIR</sequence>
<keyword evidence="5 7" id="KW-0456">Lyase</keyword>
<dbReference type="EMBL" id="AHFG01000101">
    <property type="protein sequence ID" value="EJR60973.1"/>
    <property type="molecule type" value="Genomic_DNA"/>
</dbReference>
<evidence type="ECO:0000256" key="3">
    <source>
        <dbReference type="ARBA" id="ARBA00022793"/>
    </source>
</evidence>
<evidence type="ECO:0000256" key="5">
    <source>
        <dbReference type="ARBA" id="ARBA00023239"/>
    </source>
</evidence>
<protein>
    <recommendedName>
        <fullName evidence="10">Glutamate decarboxylase</fullName>
    </recommendedName>
</protein>
<keyword evidence="4 6" id="KW-0663">Pyridoxal phosphate</keyword>
<comment type="cofactor">
    <cofactor evidence="1 6 7">
        <name>pyridoxal 5'-phosphate</name>
        <dbReference type="ChEBI" id="CHEBI:597326"/>
    </cofactor>
</comment>
<dbReference type="SUPFAM" id="SSF53383">
    <property type="entry name" value="PLP-dependent transferases"/>
    <property type="match status" value="1"/>
</dbReference>
<gene>
    <name evidence="8" type="ORF">IK5_06121</name>
</gene>
<dbReference type="InterPro" id="IPR015421">
    <property type="entry name" value="PyrdxlP-dep_Trfase_major"/>
</dbReference>
<proteinExistence type="inferred from homology"/>
<dbReference type="Gene3D" id="3.40.640.10">
    <property type="entry name" value="Type I PLP-dependent aspartate aminotransferase-like (Major domain)"/>
    <property type="match status" value="2"/>
</dbReference>
<evidence type="ECO:0000256" key="7">
    <source>
        <dbReference type="RuleBase" id="RU000382"/>
    </source>
</evidence>
<accession>A0A9W5KQW7</accession>
<comment type="similarity">
    <text evidence="2 7">Belongs to the group II decarboxylase family.</text>
</comment>
<dbReference type="RefSeq" id="WP_001170196.1">
    <property type="nucleotide sequence ID" value="NZ_JH791887.1"/>
</dbReference>
<dbReference type="GO" id="GO:0004058">
    <property type="term" value="F:aromatic-L-amino-acid decarboxylase activity"/>
    <property type="evidence" value="ECO:0007669"/>
    <property type="project" value="UniProtKB-ARBA"/>
</dbReference>
<dbReference type="GO" id="GO:0005737">
    <property type="term" value="C:cytoplasm"/>
    <property type="evidence" value="ECO:0007669"/>
    <property type="project" value="TreeGrafter"/>
</dbReference>
<evidence type="ECO:0000256" key="2">
    <source>
        <dbReference type="ARBA" id="ARBA00009533"/>
    </source>
</evidence>
<reference evidence="8 9" key="1">
    <citation type="submission" date="2012-04" db="EMBL/GenBank/DDBJ databases">
        <title>The Genome Sequence of Bacillus cereus VD154.</title>
        <authorList>
            <consortium name="The Broad Institute Genome Sequencing Platform"/>
            <consortium name="The Broad Institute Genome Sequencing Center for Infectious Disease"/>
            <person name="Feldgarden M."/>
            <person name="Van der Auwera G.A."/>
            <person name="Mahillon J."/>
            <person name="Duprez V."/>
            <person name="Timmery S."/>
            <person name="Mattelet C."/>
            <person name="Dierick K."/>
            <person name="Sun M."/>
            <person name="Yu Z."/>
            <person name="Zhu L."/>
            <person name="Hu X."/>
            <person name="Shank E.B."/>
            <person name="Swiecicka I."/>
            <person name="Hansen B.M."/>
            <person name="Andrup L."/>
            <person name="Young S.K."/>
            <person name="Zeng Q."/>
            <person name="Gargeya S."/>
            <person name="Fitzgerald M."/>
            <person name="Haas B."/>
            <person name="Abouelleil A."/>
            <person name="Alvarado L."/>
            <person name="Arachchi H.M."/>
            <person name="Berlin A."/>
            <person name="Chapman S.B."/>
            <person name="Goldberg J."/>
            <person name="Griggs A."/>
            <person name="Gujja S."/>
            <person name="Hansen M."/>
            <person name="Howarth C."/>
            <person name="Imamovic A."/>
            <person name="Larimer J."/>
            <person name="McCowen C."/>
            <person name="Montmayeur A."/>
            <person name="Murphy C."/>
            <person name="Neiman D."/>
            <person name="Pearson M."/>
            <person name="Priest M."/>
            <person name="Roberts A."/>
            <person name="Saif S."/>
            <person name="Shea T."/>
            <person name="Sisk P."/>
            <person name="Sykes S."/>
            <person name="Wortman J."/>
            <person name="Nusbaum C."/>
            <person name="Birren B."/>
        </authorList>
    </citation>
    <scope>NUCLEOTIDE SEQUENCE [LARGE SCALE GENOMIC DNA]</scope>
    <source>
        <strain evidence="8 9">VD154</strain>
    </source>
</reference>
<evidence type="ECO:0000313" key="9">
    <source>
        <dbReference type="Proteomes" id="UP000006967"/>
    </source>
</evidence>
<dbReference type="PANTHER" id="PTHR45677">
    <property type="entry name" value="GLUTAMATE DECARBOXYLASE-RELATED"/>
    <property type="match status" value="1"/>
</dbReference>
<evidence type="ECO:0008006" key="10">
    <source>
        <dbReference type="Google" id="ProtNLM"/>
    </source>
</evidence>
<name>A0A9W5KQW7_BACCE</name>
<feature type="modified residue" description="N6-(pyridoxal phosphate)lysine" evidence="6">
    <location>
        <position position="333"/>
    </location>
</feature>
<organism evidence="8 9">
    <name type="scientific">Bacillus cereus VD154</name>
    <dbReference type="NCBI Taxonomy" id="1053238"/>
    <lineage>
        <taxon>Bacteria</taxon>
        <taxon>Bacillati</taxon>
        <taxon>Bacillota</taxon>
        <taxon>Bacilli</taxon>
        <taxon>Bacillales</taxon>
        <taxon>Bacillaceae</taxon>
        <taxon>Bacillus</taxon>
        <taxon>Bacillus cereus group</taxon>
    </lineage>
</organism>
<dbReference type="GO" id="GO:0019752">
    <property type="term" value="P:carboxylic acid metabolic process"/>
    <property type="evidence" value="ECO:0007669"/>
    <property type="project" value="InterPro"/>
</dbReference>
<comment type="caution">
    <text evidence="8">The sequence shown here is derived from an EMBL/GenBank/DDBJ whole genome shotgun (WGS) entry which is preliminary data.</text>
</comment>
<dbReference type="AlphaFoldDB" id="A0A9W5KQW7"/>
<evidence type="ECO:0000256" key="4">
    <source>
        <dbReference type="ARBA" id="ARBA00022898"/>
    </source>
</evidence>
<dbReference type="InterPro" id="IPR002129">
    <property type="entry name" value="PyrdxlP-dep_de-COase"/>
</dbReference>